<evidence type="ECO:0000313" key="3">
    <source>
        <dbReference type="Proteomes" id="UP000011666"/>
    </source>
</evidence>
<dbReference type="STRING" id="1223545.GS4_32_00740"/>
<accession>M0QN83</accession>
<organism evidence="2 3">
    <name type="scientific">Gordonia soli NBRC 108243</name>
    <dbReference type="NCBI Taxonomy" id="1223545"/>
    <lineage>
        <taxon>Bacteria</taxon>
        <taxon>Bacillati</taxon>
        <taxon>Actinomycetota</taxon>
        <taxon>Actinomycetes</taxon>
        <taxon>Mycobacteriales</taxon>
        <taxon>Gordoniaceae</taxon>
        <taxon>Gordonia</taxon>
    </lineage>
</organism>
<name>M0QN83_9ACTN</name>
<dbReference type="Proteomes" id="UP000011666">
    <property type="component" value="Unassembled WGS sequence"/>
</dbReference>
<dbReference type="SUPFAM" id="SSF53335">
    <property type="entry name" value="S-adenosyl-L-methionine-dependent methyltransferases"/>
    <property type="match status" value="1"/>
</dbReference>
<protein>
    <recommendedName>
        <fullName evidence="1">Methyltransferase type 11 domain-containing protein</fullName>
    </recommendedName>
</protein>
<dbReference type="RefSeq" id="WP_007623898.1">
    <property type="nucleotide sequence ID" value="NZ_BANX01000032.1"/>
</dbReference>
<dbReference type="InterPro" id="IPR013216">
    <property type="entry name" value="Methyltransf_11"/>
</dbReference>
<evidence type="ECO:0000313" key="2">
    <source>
        <dbReference type="EMBL" id="GAC70130.1"/>
    </source>
</evidence>
<comment type="caution">
    <text evidence="2">The sequence shown here is derived from an EMBL/GenBank/DDBJ whole genome shotgun (WGS) entry which is preliminary data.</text>
</comment>
<evidence type="ECO:0000259" key="1">
    <source>
        <dbReference type="Pfam" id="PF08241"/>
    </source>
</evidence>
<feature type="domain" description="Methyltransferase type 11" evidence="1">
    <location>
        <begin position="59"/>
        <end position="154"/>
    </location>
</feature>
<dbReference type="InterPro" id="IPR029063">
    <property type="entry name" value="SAM-dependent_MTases_sf"/>
</dbReference>
<dbReference type="CDD" id="cd02440">
    <property type="entry name" value="AdoMet_MTases"/>
    <property type="match status" value="1"/>
</dbReference>
<keyword evidence="3" id="KW-1185">Reference proteome</keyword>
<dbReference type="PANTHER" id="PTHR42912">
    <property type="entry name" value="METHYLTRANSFERASE"/>
    <property type="match status" value="1"/>
</dbReference>
<sequence>MTDTTSPAAGDLPFANRRPEDMPGHWLLAHLGKRVLRPGGKELTERLLADAHISGADVLEIAPGLGKTATAILELGPSSYVGVESDPAAVSLTEGVVGDRGRVITGDASATGLADDATDVAIGEAMLTMQGDRAKKEIVAEAFRVLRPGGRYAIHELALHPDTLSDEQKAEIRKSLARSIKVNARPLTETEWRELLEEGGFRVETVGFAKMALLEPRRVIADEGILGTLRIVVNVLRNPAARRRILDMRSTFTKYRDELAAIEVIAVKPDTATGPDA</sequence>
<reference evidence="2 3" key="1">
    <citation type="submission" date="2013-01" db="EMBL/GenBank/DDBJ databases">
        <title>Whole genome shotgun sequence of Gordonia soli NBRC 108243.</title>
        <authorList>
            <person name="Isaki-Nakamura S."/>
            <person name="Hosoyama A."/>
            <person name="Tsuchikane K."/>
            <person name="Ando Y."/>
            <person name="Baba S."/>
            <person name="Ohji S."/>
            <person name="Hamada M."/>
            <person name="Tamura T."/>
            <person name="Yamazoe A."/>
            <person name="Yamazaki S."/>
            <person name="Fujita N."/>
        </authorList>
    </citation>
    <scope>NUCLEOTIDE SEQUENCE [LARGE SCALE GENOMIC DNA]</scope>
    <source>
        <strain evidence="2 3">NBRC 108243</strain>
    </source>
</reference>
<dbReference type="eggNOG" id="COG2226">
    <property type="taxonomic scope" value="Bacteria"/>
</dbReference>
<dbReference type="Pfam" id="PF08241">
    <property type="entry name" value="Methyltransf_11"/>
    <property type="match status" value="1"/>
</dbReference>
<dbReference type="InterPro" id="IPR050508">
    <property type="entry name" value="Methyltransf_Superfamily"/>
</dbReference>
<proteinExistence type="predicted"/>
<dbReference type="Gene3D" id="3.40.50.150">
    <property type="entry name" value="Vaccinia Virus protein VP39"/>
    <property type="match status" value="1"/>
</dbReference>
<gene>
    <name evidence="2" type="ORF">GS4_32_00740</name>
</gene>
<dbReference type="EMBL" id="BANX01000032">
    <property type="protein sequence ID" value="GAC70130.1"/>
    <property type="molecule type" value="Genomic_DNA"/>
</dbReference>
<dbReference type="GO" id="GO:0008757">
    <property type="term" value="F:S-adenosylmethionine-dependent methyltransferase activity"/>
    <property type="evidence" value="ECO:0007669"/>
    <property type="project" value="InterPro"/>
</dbReference>
<dbReference type="PANTHER" id="PTHR42912:SF95">
    <property type="entry name" value="METHYLTRANSFERASE TYPE 11 DOMAIN-CONTAINING PROTEIN"/>
    <property type="match status" value="1"/>
</dbReference>
<dbReference type="AlphaFoldDB" id="M0QN83"/>
<dbReference type="OrthoDB" id="9805171at2"/>